<comment type="caution">
    <text evidence="1">The sequence shown here is derived from an EMBL/GenBank/DDBJ whole genome shotgun (WGS) entry which is preliminary data.</text>
</comment>
<gene>
    <name evidence="1" type="ORF">H2B05_04355</name>
</gene>
<organism evidence="1 2">
    <name type="scientific">Candidatus Nitrosomaritimum aestuariumsis</name>
    <dbReference type="NCBI Taxonomy" id="3342354"/>
    <lineage>
        <taxon>Archaea</taxon>
        <taxon>Nitrososphaerota</taxon>
        <taxon>Nitrososphaeria</taxon>
        <taxon>Nitrosopumilales</taxon>
        <taxon>Nitrosopumilaceae</taxon>
        <taxon>Candidatus Nitrosomaritimum</taxon>
    </lineage>
</organism>
<name>A0AC60W326_9ARCH</name>
<evidence type="ECO:0000313" key="1">
    <source>
        <dbReference type="EMBL" id="MBA4454157.1"/>
    </source>
</evidence>
<evidence type="ECO:0000313" key="2">
    <source>
        <dbReference type="Proteomes" id="UP000526786"/>
    </source>
</evidence>
<dbReference type="Proteomes" id="UP000526786">
    <property type="component" value="Unassembled WGS sequence"/>
</dbReference>
<dbReference type="EMBL" id="JACENC010000170">
    <property type="protein sequence ID" value="MBA4454157.1"/>
    <property type="molecule type" value="Genomic_DNA"/>
</dbReference>
<accession>A0AC60W326</accession>
<sequence>MSAGQMPPWLQEQLMKMQQSQQNLQAIMQQKQQIEMEKIETEKSLEELKKATDEDIVYKHAGSILIKSTKKELIDELEEKQELTKTRSTVLEKQESRLKETLKEQEAKITEMMKGGTSGGATMTEGRSPGNNPQS</sequence>
<reference evidence="1 2" key="1">
    <citation type="journal article" date="2020" name="Appl. Environ. Microbiol.">
        <title>Genomic Characteristics of a Novel Species of Ammonia-Oxidizing Archaea from the Jiulong River Estuary.</title>
        <authorList>
            <person name="Zou D."/>
            <person name="Wan R."/>
            <person name="Han L."/>
            <person name="Xu M.N."/>
            <person name="Liu Y."/>
            <person name="Liu H."/>
            <person name="Kao S.J."/>
            <person name="Li M."/>
        </authorList>
    </citation>
    <scope>NUCLEOTIDE SEQUENCE [LARGE SCALE GENOMIC DNA]</scope>
    <source>
        <strain evidence="1">W2bin3</strain>
    </source>
</reference>
<protein>
    <submittedName>
        <fullName evidence="1">Prefoldin subunit beta</fullName>
    </submittedName>
</protein>
<proteinExistence type="predicted"/>